<reference evidence="1" key="1">
    <citation type="journal article" date="2014" name="Int. J. Syst. Evol. Microbiol.">
        <title>Complete genome sequence of Corynebacterium casei LMG S-19264T (=DSM 44701T), isolated from a smear-ripened cheese.</title>
        <authorList>
            <consortium name="US DOE Joint Genome Institute (JGI-PGF)"/>
            <person name="Walter F."/>
            <person name="Albersmeier A."/>
            <person name="Kalinowski J."/>
            <person name="Ruckert C."/>
        </authorList>
    </citation>
    <scope>NUCLEOTIDE SEQUENCE</scope>
    <source>
        <strain evidence="1">JCM 4988</strain>
    </source>
</reference>
<comment type="caution">
    <text evidence="1">The sequence shown here is derived from an EMBL/GenBank/DDBJ whole genome shotgun (WGS) entry which is preliminary data.</text>
</comment>
<evidence type="ECO:0000313" key="1">
    <source>
        <dbReference type="EMBL" id="GGZ38920.1"/>
    </source>
</evidence>
<proteinExistence type="predicted"/>
<accession>A0A918UVP5</accession>
<reference evidence="1" key="2">
    <citation type="submission" date="2020-09" db="EMBL/GenBank/DDBJ databases">
        <authorList>
            <person name="Sun Q."/>
            <person name="Ohkuma M."/>
        </authorList>
    </citation>
    <scope>NUCLEOTIDE SEQUENCE</scope>
    <source>
        <strain evidence="1">JCM 4988</strain>
    </source>
</reference>
<dbReference type="Proteomes" id="UP000630936">
    <property type="component" value="Unassembled WGS sequence"/>
</dbReference>
<dbReference type="EMBL" id="BMWG01000010">
    <property type="protein sequence ID" value="GGZ38920.1"/>
    <property type="molecule type" value="Genomic_DNA"/>
</dbReference>
<dbReference type="Gene3D" id="1.10.510.10">
    <property type="entry name" value="Transferase(Phosphotransferase) domain 1"/>
    <property type="match status" value="1"/>
</dbReference>
<dbReference type="AlphaFoldDB" id="A0A918UVP5"/>
<gene>
    <name evidence="1" type="ORF">GCM10010387_36400</name>
</gene>
<organism evidence="1 2">
    <name type="scientific">Streptomyces inusitatus</name>
    <dbReference type="NCBI Taxonomy" id="68221"/>
    <lineage>
        <taxon>Bacteria</taxon>
        <taxon>Bacillati</taxon>
        <taxon>Actinomycetota</taxon>
        <taxon>Actinomycetes</taxon>
        <taxon>Kitasatosporales</taxon>
        <taxon>Streptomycetaceae</taxon>
        <taxon>Streptomyces</taxon>
    </lineage>
</organism>
<sequence>MSPEQVRGERRLSPASDVFCPGRVLHYTATGQTQFGPLGIGAHALMFRIAEKEANLTGCRPLCWNWCEEVASPGH</sequence>
<dbReference type="SUPFAM" id="SSF56112">
    <property type="entry name" value="Protein kinase-like (PK-like)"/>
    <property type="match status" value="1"/>
</dbReference>
<dbReference type="InterPro" id="IPR011009">
    <property type="entry name" value="Kinase-like_dom_sf"/>
</dbReference>
<keyword evidence="2" id="KW-1185">Reference proteome</keyword>
<name>A0A918UVP5_9ACTN</name>
<protein>
    <submittedName>
        <fullName evidence="1">Uncharacterized protein</fullName>
    </submittedName>
</protein>
<evidence type="ECO:0000313" key="2">
    <source>
        <dbReference type="Proteomes" id="UP000630936"/>
    </source>
</evidence>